<gene>
    <name evidence="1" type="ORF">PYCCODRAFT_479339</name>
</gene>
<keyword evidence="2" id="KW-1185">Reference proteome</keyword>
<organism evidence="1 2">
    <name type="scientific">Trametes coccinea (strain BRFM310)</name>
    <name type="common">Pycnoporus coccineus</name>
    <dbReference type="NCBI Taxonomy" id="1353009"/>
    <lineage>
        <taxon>Eukaryota</taxon>
        <taxon>Fungi</taxon>
        <taxon>Dikarya</taxon>
        <taxon>Basidiomycota</taxon>
        <taxon>Agaricomycotina</taxon>
        <taxon>Agaricomycetes</taxon>
        <taxon>Polyporales</taxon>
        <taxon>Polyporaceae</taxon>
        <taxon>Trametes</taxon>
    </lineage>
</organism>
<proteinExistence type="predicted"/>
<protein>
    <submittedName>
        <fullName evidence="1">Uncharacterized protein</fullName>
    </submittedName>
</protein>
<sequence>MTTDRVRQAERPEARLARLSSEEVYWRYRRGFLESCGYTLLPRYRPDWSPSWRGKARGAVFSAEDGYSLPFRSSVIDAMRMSDGWEPCVHQEGRK</sequence>
<evidence type="ECO:0000313" key="2">
    <source>
        <dbReference type="Proteomes" id="UP000193067"/>
    </source>
</evidence>
<dbReference type="AlphaFoldDB" id="A0A1Y2IMF8"/>
<dbReference type="EMBL" id="KZ084109">
    <property type="protein sequence ID" value="OSD01824.1"/>
    <property type="molecule type" value="Genomic_DNA"/>
</dbReference>
<dbReference type="OrthoDB" id="2800525at2759"/>
<name>A0A1Y2IMF8_TRAC3</name>
<evidence type="ECO:0000313" key="1">
    <source>
        <dbReference type="EMBL" id="OSD01824.1"/>
    </source>
</evidence>
<accession>A0A1Y2IMF8</accession>
<dbReference type="Proteomes" id="UP000193067">
    <property type="component" value="Unassembled WGS sequence"/>
</dbReference>
<reference evidence="1 2" key="1">
    <citation type="journal article" date="2015" name="Biotechnol. Biofuels">
        <title>Enhanced degradation of softwood versus hardwood by the white-rot fungus Pycnoporus coccineus.</title>
        <authorList>
            <person name="Couturier M."/>
            <person name="Navarro D."/>
            <person name="Chevret D."/>
            <person name="Henrissat B."/>
            <person name="Piumi F."/>
            <person name="Ruiz-Duenas F.J."/>
            <person name="Martinez A.T."/>
            <person name="Grigoriev I.V."/>
            <person name="Riley R."/>
            <person name="Lipzen A."/>
            <person name="Berrin J.G."/>
            <person name="Master E.R."/>
            <person name="Rosso M.N."/>
        </authorList>
    </citation>
    <scope>NUCLEOTIDE SEQUENCE [LARGE SCALE GENOMIC DNA]</scope>
    <source>
        <strain evidence="1 2">BRFM310</strain>
    </source>
</reference>